<dbReference type="RefSeq" id="WP_188934120.1">
    <property type="nucleotide sequence ID" value="NZ_BMIA01000002.1"/>
</dbReference>
<dbReference type="InterPro" id="IPR018873">
    <property type="entry name" value="KilA-N_DNA-bd_domain"/>
</dbReference>
<sequence length="171" mass="20133">MDLLVIQNKVFTIRGYKVMLDFDLAELYEIETRTLKQAVRRNMERFPEDFMFELTADELTSLRSQIVILKKGRGGHSKYLPFAFTEQGVAMLSSVLNSYKAIQVNITIMRAFVSIRQHYLDSRELKARIDRLEDEMQVKFNDIHQALSYLLEPPQKERKPLGFKQKNTRQN</sequence>
<protein>
    <recommendedName>
        <fullName evidence="2">KilA-N DNA-binding domain-containing protein</fullName>
    </recommendedName>
</protein>
<reference evidence="4" key="1">
    <citation type="journal article" date="2019" name="Int. J. Syst. Evol. Microbiol.">
        <title>The Global Catalogue of Microorganisms (GCM) 10K type strain sequencing project: providing services to taxonomists for standard genome sequencing and annotation.</title>
        <authorList>
            <consortium name="The Broad Institute Genomics Platform"/>
            <consortium name="The Broad Institute Genome Sequencing Center for Infectious Disease"/>
            <person name="Wu L."/>
            <person name="Ma J."/>
        </authorList>
    </citation>
    <scope>NUCLEOTIDE SEQUENCE [LARGE SCALE GENOMIC DNA]</scope>
    <source>
        <strain evidence="4">CGMCC 1.15288</strain>
    </source>
</reference>
<evidence type="ECO:0000313" key="4">
    <source>
        <dbReference type="Proteomes" id="UP000600214"/>
    </source>
</evidence>
<proteinExistence type="predicted"/>
<accession>A0ABQ1YUF3</accession>
<comment type="caution">
    <text evidence="3">The sequence shown here is derived from an EMBL/GenBank/DDBJ whole genome shotgun (WGS) entry which is preliminary data.</text>
</comment>
<evidence type="ECO:0000256" key="1">
    <source>
        <dbReference type="SAM" id="Coils"/>
    </source>
</evidence>
<keyword evidence="4" id="KW-1185">Reference proteome</keyword>
<dbReference type="Proteomes" id="UP000600214">
    <property type="component" value="Unassembled WGS sequence"/>
</dbReference>
<evidence type="ECO:0000259" key="2">
    <source>
        <dbReference type="Pfam" id="PF10543"/>
    </source>
</evidence>
<name>A0ABQ1YUF3_9BACT</name>
<keyword evidence="1" id="KW-0175">Coiled coil</keyword>
<feature type="domain" description="KilA-N DNA-binding" evidence="2">
    <location>
        <begin position="8"/>
        <end position="95"/>
    </location>
</feature>
<dbReference type="EMBL" id="BMIA01000002">
    <property type="protein sequence ID" value="GGH39242.1"/>
    <property type="molecule type" value="Genomic_DNA"/>
</dbReference>
<feature type="coiled-coil region" evidence="1">
    <location>
        <begin position="115"/>
        <end position="142"/>
    </location>
</feature>
<organism evidence="3 4">
    <name type="scientific">Dyadobacter endophyticus</name>
    <dbReference type="NCBI Taxonomy" id="1749036"/>
    <lineage>
        <taxon>Bacteria</taxon>
        <taxon>Pseudomonadati</taxon>
        <taxon>Bacteroidota</taxon>
        <taxon>Cytophagia</taxon>
        <taxon>Cytophagales</taxon>
        <taxon>Spirosomataceae</taxon>
        <taxon>Dyadobacter</taxon>
    </lineage>
</organism>
<gene>
    <name evidence="3" type="ORF">GCM10007423_33520</name>
</gene>
<dbReference type="Pfam" id="PF10543">
    <property type="entry name" value="ORF6N"/>
    <property type="match status" value="1"/>
</dbReference>
<evidence type="ECO:0000313" key="3">
    <source>
        <dbReference type="EMBL" id="GGH39242.1"/>
    </source>
</evidence>